<evidence type="ECO:0000256" key="1">
    <source>
        <dbReference type="ARBA" id="ARBA00004726"/>
    </source>
</evidence>
<keyword evidence="4 11" id="KW-0288">FMN</keyword>
<dbReference type="EC" id="2.7.1.26" evidence="11"/>
<dbReference type="SUPFAM" id="SSF52374">
    <property type="entry name" value="Nucleotidylyl transferase"/>
    <property type="match status" value="1"/>
</dbReference>
<dbReference type="Gene3D" id="3.40.50.620">
    <property type="entry name" value="HUPs"/>
    <property type="match status" value="1"/>
</dbReference>
<comment type="caution">
    <text evidence="13">The sequence shown here is derived from an EMBL/GenBank/DDBJ whole genome shotgun (WGS) entry which is preliminary data.</text>
</comment>
<evidence type="ECO:0000313" key="13">
    <source>
        <dbReference type="EMBL" id="RUQ30163.1"/>
    </source>
</evidence>
<dbReference type="GO" id="GO:0008531">
    <property type="term" value="F:riboflavin kinase activity"/>
    <property type="evidence" value="ECO:0007669"/>
    <property type="project" value="UniProtKB-UniRule"/>
</dbReference>
<dbReference type="CDD" id="cd02064">
    <property type="entry name" value="FAD_synthetase_N"/>
    <property type="match status" value="1"/>
</dbReference>
<comment type="similarity">
    <text evidence="11">Belongs to the ribF family.</text>
</comment>
<proteinExistence type="inferred from homology"/>
<comment type="catalytic activity">
    <reaction evidence="11">
        <text>riboflavin + ATP = FMN + ADP + H(+)</text>
        <dbReference type="Rhea" id="RHEA:14357"/>
        <dbReference type="ChEBI" id="CHEBI:15378"/>
        <dbReference type="ChEBI" id="CHEBI:30616"/>
        <dbReference type="ChEBI" id="CHEBI:57986"/>
        <dbReference type="ChEBI" id="CHEBI:58210"/>
        <dbReference type="ChEBI" id="CHEBI:456216"/>
        <dbReference type="EC" id="2.7.1.26"/>
    </reaction>
</comment>
<dbReference type="GO" id="GO:0003919">
    <property type="term" value="F:FMN adenylyltransferase activity"/>
    <property type="evidence" value="ECO:0007669"/>
    <property type="project" value="UniProtKB-UniRule"/>
</dbReference>
<dbReference type="PANTHER" id="PTHR22749">
    <property type="entry name" value="RIBOFLAVIN KINASE/FMN ADENYLYLTRANSFERASE"/>
    <property type="match status" value="1"/>
</dbReference>
<evidence type="ECO:0000313" key="14">
    <source>
        <dbReference type="Proteomes" id="UP000267430"/>
    </source>
</evidence>
<keyword evidence="7 11" id="KW-0547">Nucleotide-binding</keyword>
<dbReference type="UniPathway" id="UPA00276">
    <property type="reaction ID" value="UER00406"/>
</dbReference>
<dbReference type="RefSeq" id="WP_126864185.1">
    <property type="nucleotide sequence ID" value="NZ_JAUSTX010000001.1"/>
</dbReference>
<reference evidence="13 14" key="1">
    <citation type="submission" date="2018-12" db="EMBL/GenBank/DDBJ databases">
        <title>Bacillus chawlae sp. nov., Bacillus glennii sp. nov., and Bacillus saganii sp. nov. Isolated from the Vehicle Assembly Building at Kennedy Space Center where the Viking Spacecraft were Assembled.</title>
        <authorList>
            <person name="Seuylemezian A."/>
            <person name="Vaishampayan P."/>
        </authorList>
    </citation>
    <scope>NUCLEOTIDE SEQUENCE [LARGE SCALE GENOMIC DNA]</scope>
    <source>
        <strain evidence="13 14">L5</strain>
    </source>
</reference>
<gene>
    <name evidence="13" type="ORF">ELQ35_07390</name>
</gene>
<evidence type="ECO:0000256" key="9">
    <source>
        <dbReference type="ARBA" id="ARBA00022840"/>
    </source>
</evidence>
<evidence type="ECO:0000256" key="4">
    <source>
        <dbReference type="ARBA" id="ARBA00022643"/>
    </source>
</evidence>
<evidence type="ECO:0000256" key="11">
    <source>
        <dbReference type="PIRNR" id="PIRNR004491"/>
    </source>
</evidence>
<keyword evidence="9 11" id="KW-0067">ATP-binding</keyword>
<evidence type="ECO:0000256" key="8">
    <source>
        <dbReference type="ARBA" id="ARBA00022827"/>
    </source>
</evidence>
<dbReference type="GO" id="GO:0009398">
    <property type="term" value="P:FMN biosynthetic process"/>
    <property type="evidence" value="ECO:0007669"/>
    <property type="project" value="UniProtKB-UniRule"/>
</dbReference>
<dbReference type="AlphaFoldDB" id="A0A3S0UF71"/>
<comment type="pathway">
    <text evidence="1 11">Cofactor biosynthesis; FAD biosynthesis; FAD from FMN: step 1/1.</text>
</comment>
<dbReference type="OrthoDB" id="9803667at2"/>
<keyword evidence="11" id="KW-0418">Kinase</keyword>
<comment type="pathway">
    <text evidence="2 11">Cofactor biosynthesis; FMN biosynthesis; FMN from riboflavin (ATP route): step 1/1.</text>
</comment>
<dbReference type="PANTHER" id="PTHR22749:SF6">
    <property type="entry name" value="RIBOFLAVIN KINASE"/>
    <property type="match status" value="1"/>
</dbReference>
<sequence length="304" mass="34398">MKVCYLSYPLDLSEYHIPSVVSLGYFDGVHLAHQRVIQTGIQIAKSKKVASAVMTFHPHPREVLGKGGYSRYLTPLEDKLDIFKNIGVDIAYIVQFSPALSKLQPDDFIEHFIIPLNIKHVVAGFDYKFGSKGAGTPEYLEQRSEGRYEVDIIDPILRYDAKVGSTAIRNYLKQGNISFVNELLGRPYYIEATFAEGLKQNRKTESLKSKISIQKPYLLPGKGMFRVTAFIEGEFYKGLLIFEPRKSLIEETENPVLYLPAFFNQLAVKGASITIEILSSIKEQESHLYDNHLSQVATLQRINS</sequence>
<dbReference type="GO" id="GO:0009231">
    <property type="term" value="P:riboflavin biosynthetic process"/>
    <property type="evidence" value="ECO:0007669"/>
    <property type="project" value="InterPro"/>
</dbReference>
<organism evidence="13 14">
    <name type="scientific">Peribacillus cavernae</name>
    <dbReference type="NCBI Taxonomy" id="1674310"/>
    <lineage>
        <taxon>Bacteria</taxon>
        <taxon>Bacillati</taxon>
        <taxon>Bacillota</taxon>
        <taxon>Bacilli</taxon>
        <taxon>Bacillales</taxon>
        <taxon>Bacillaceae</taxon>
        <taxon>Peribacillus</taxon>
    </lineage>
</organism>
<dbReference type="GO" id="GO:0005524">
    <property type="term" value="F:ATP binding"/>
    <property type="evidence" value="ECO:0007669"/>
    <property type="project" value="UniProtKB-UniRule"/>
</dbReference>
<dbReference type="InterPro" id="IPR002606">
    <property type="entry name" value="Riboflavin_kinase_bac"/>
</dbReference>
<evidence type="ECO:0000256" key="6">
    <source>
        <dbReference type="ARBA" id="ARBA00022695"/>
    </source>
</evidence>
<keyword evidence="5 11" id="KW-0808">Transferase</keyword>
<keyword evidence="6 11" id="KW-0548">Nucleotidyltransferase</keyword>
<evidence type="ECO:0000256" key="7">
    <source>
        <dbReference type="ARBA" id="ARBA00022741"/>
    </source>
</evidence>
<dbReference type="EMBL" id="RYZZ01000007">
    <property type="protein sequence ID" value="RUQ30163.1"/>
    <property type="molecule type" value="Genomic_DNA"/>
</dbReference>
<dbReference type="UniPathway" id="UPA00277">
    <property type="reaction ID" value="UER00407"/>
</dbReference>
<evidence type="ECO:0000259" key="12">
    <source>
        <dbReference type="Pfam" id="PF06574"/>
    </source>
</evidence>
<keyword evidence="14" id="KW-1185">Reference proteome</keyword>
<dbReference type="InterPro" id="IPR014729">
    <property type="entry name" value="Rossmann-like_a/b/a_fold"/>
</dbReference>
<feature type="domain" description="FAD synthetase" evidence="12">
    <location>
        <begin position="15"/>
        <end position="166"/>
    </location>
</feature>
<keyword evidence="3 11" id="KW-0285">Flavoprotein</keyword>
<comment type="catalytic activity">
    <reaction evidence="10 11">
        <text>FMN + ATP + H(+) = FAD + diphosphate</text>
        <dbReference type="Rhea" id="RHEA:17237"/>
        <dbReference type="ChEBI" id="CHEBI:15378"/>
        <dbReference type="ChEBI" id="CHEBI:30616"/>
        <dbReference type="ChEBI" id="CHEBI:33019"/>
        <dbReference type="ChEBI" id="CHEBI:57692"/>
        <dbReference type="ChEBI" id="CHEBI:58210"/>
        <dbReference type="EC" id="2.7.7.2"/>
    </reaction>
</comment>
<name>A0A3S0UF71_9BACI</name>
<dbReference type="InterPro" id="IPR023468">
    <property type="entry name" value="Riboflavin_kinase"/>
</dbReference>
<keyword evidence="8 11" id="KW-0274">FAD</keyword>
<evidence type="ECO:0000256" key="2">
    <source>
        <dbReference type="ARBA" id="ARBA00005201"/>
    </source>
</evidence>
<accession>A0A3S0UF71</accession>
<protein>
    <recommendedName>
        <fullName evidence="11">Riboflavin biosynthesis protein</fullName>
    </recommendedName>
    <domain>
        <recommendedName>
            <fullName evidence="11">Riboflavin kinase</fullName>
            <ecNumber evidence="11">2.7.1.26</ecNumber>
        </recommendedName>
        <alternativeName>
            <fullName evidence="11">Flavokinase</fullName>
        </alternativeName>
    </domain>
    <domain>
        <recommendedName>
            <fullName evidence="11">FMN adenylyltransferase</fullName>
            <ecNumber evidence="11">2.7.7.2</ecNumber>
        </recommendedName>
        <alternativeName>
            <fullName evidence="11">FAD pyrophosphorylase</fullName>
        </alternativeName>
        <alternativeName>
            <fullName evidence="11">FAD synthase</fullName>
        </alternativeName>
    </domain>
</protein>
<dbReference type="EC" id="2.7.7.2" evidence="11"/>
<evidence type="ECO:0000256" key="3">
    <source>
        <dbReference type="ARBA" id="ARBA00022630"/>
    </source>
</evidence>
<evidence type="ECO:0000256" key="10">
    <source>
        <dbReference type="ARBA" id="ARBA00049494"/>
    </source>
</evidence>
<dbReference type="InterPro" id="IPR015864">
    <property type="entry name" value="FAD_synthase"/>
</dbReference>
<evidence type="ECO:0000256" key="5">
    <source>
        <dbReference type="ARBA" id="ARBA00022679"/>
    </source>
</evidence>
<dbReference type="Pfam" id="PF06574">
    <property type="entry name" value="FAD_syn"/>
    <property type="match status" value="1"/>
</dbReference>
<dbReference type="FunFam" id="3.40.50.620:FF:000021">
    <property type="entry name" value="Riboflavin biosynthesis protein"/>
    <property type="match status" value="1"/>
</dbReference>
<dbReference type="Proteomes" id="UP000267430">
    <property type="component" value="Unassembled WGS sequence"/>
</dbReference>
<dbReference type="GO" id="GO:0006747">
    <property type="term" value="P:FAD biosynthetic process"/>
    <property type="evidence" value="ECO:0007669"/>
    <property type="project" value="UniProtKB-UniRule"/>
</dbReference>
<dbReference type="PIRSF" id="PIRSF004491">
    <property type="entry name" value="FAD_Synth"/>
    <property type="match status" value="1"/>
</dbReference>